<dbReference type="RefSeq" id="WP_270156009.1">
    <property type="nucleotide sequence ID" value="NZ_JAPNNL010000061.1"/>
</dbReference>
<sequence length="310" mass="34509">MKQITPYPVLAGELTMRVREARLDDVALPYGMISEQDHTVGLHLVDREDWSTVRLSIHVSAPRHELDAGPWYSLAFFATASERRTNTHSAVKLMMGQPGEWSGEIDLHRDDHFGRVQLSGQLVATVDDVAGRVIATVARPWTIDFQARVAAQREAVQTRWVDFAEDPQLAWCKTDPWAVTTTDEIAMLNLNSGFDGLRVILESTKAAERPIREGLAAQIGTALWTALFNEAAHHVDGREWPDGWRGLVLRRMLPDLFPDHSPDDALREIVSAGVGGVQMRVMHAAAKQARLPRSLGGFIRSLQKTGPEDE</sequence>
<gene>
    <name evidence="1" type="ORF">OUY22_17260</name>
</gene>
<protein>
    <submittedName>
        <fullName evidence="1">Uncharacterized protein</fullName>
    </submittedName>
</protein>
<proteinExistence type="predicted"/>
<evidence type="ECO:0000313" key="2">
    <source>
        <dbReference type="Proteomes" id="UP001144036"/>
    </source>
</evidence>
<organism evidence="1 2">
    <name type="scientific">Nonomuraea corallina</name>
    <dbReference type="NCBI Taxonomy" id="2989783"/>
    <lineage>
        <taxon>Bacteria</taxon>
        <taxon>Bacillati</taxon>
        <taxon>Actinomycetota</taxon>
        <taxon>Actinomycetes</taxon>
        <taxon>Streptosporangiales</taxon>
        <taxon>Streptosporangiaceae</taxon>
        <taxon>Nonomuraea</taxon>
    </lineage>
</organism>
<reference evidence="1" key="1">
    <citation type="submission" date="2022-11" db="EMBL/GenBank/DDBJ databases">
        <title>Nonomuraea corallina sp. nov., a new species of the genus Nonomuraea isolated from sea side sediment in Thai sea.</title>
        <authorList>
            <person name="Ngamcharungchit C."/>
            <person name="Matsumoto A."/>
            <person name="Suriyachadkun C."/>
            <person name="Panbangred W."/>
            <person name="Inahashi Y."/>
            <person name="Intra B."/>
        </authorList>
    </citation>
    <scope>NUCLEOTIDE SEQUENCE</scope>
    <source>
        <strain evidence="1">MCN248</strain>
    </source>
</reference>
<accession>A0ABT4SDF0</accession>
<evidence type="ECO:0000313" key="1">
    <source>
        <dbReference type="EMBL" id="MDA0635170.1"/>
    </source>
</evidence>
<comment type="caution">
    <text evidence="1">The sequence shown here is derived from an EMBL/GenBank/DDBJ whole genome shotgun (WGS) entry which is preliminary data.</text>
</comment>
<dbReference type="EMBL" id="JAPNNL010000061">
    <property type="protein sequence ID" value="MDA0635170.1"/>
    <property type="molecule type" value="Genomic_DNA"/>
</dbReference>
<dbReference type="Proteomes" id="UP001144036">
    <property type="component" value="Unassembled WGS sequence"/>
</dbReference>
<keyword evidence="2" id="KW-1185">Reference proteome</keyword>
<name>A0ABT4SDF0_9ACTN</name>